<dbReference type="SMART" id="SM00088">
    <property type="entry name" value="PINT"/>
    <property type="match status" value="1"/>
</dbReference>
<dbReference type="InterPro" id="IPR000717">
    <property type="entry name" value="PCI_dom"/>
</dbReference>
<dbReference type="InterPro" id="IPR036390">
    <property type="entry name" value="WH_DNA-bd_sf"/>
</dbReference>
<evidence type="ECO:0000256" key="6">
    <source>
        <dbReference type="ARBA" id="ARBA00022790"/>
    </source>
</evidence>
<evidence type="ECO:0000313" key="10">
    <source>
        <dbReference type="Proteomes" id="UP000830375"/>
    </source>
</evidence>
<keyword evidence="6" id="KW-0736">Signalosome</keyword>
<keyword evidence="5" id="KW-0963">Cytoplasm</keyword>
<comment type="subcellular location">
    <subcellularLocation>
        <location evidence="2">Cytoplasmic vesicle</location>
        <location evidence="2">Secretory vesicle</location>
        <location evidence="2">Synaptic vesicle</location>
    </subcellularLocation>
    <subcellularLocation>
        <location evidence="1">Nucleus</location>
    </subcellularLocation>
</comment>
<evidence type="ECO:0000256" key="2">
    <source>
        <dbReference type="ARBA" id="ARBA00004234"/>
    </source>
</evidence>
<accession>A0ABQ8MAT4</accession>
<dbReference type="Pfam" id="PF01399">
    <property type="entry name" value="PCI"/>
    <property type="match status" value="1"/>
</dbReference>
<dbReference type="EMBL" id="JACTAM010000010">
    <property type="protein sequence ID" value="KAI2659980.1"/>
    <property type="molecule type" value="Genomic_DNA"/>
</dbReference>
<dbReference type="Proteomes" id="UP000830375">
    <property type="component" value="Unassembled WGS sequence"/>
</dbReference>
<evidence type="ECO:0000256" key="5">
    <source>
        <dbReference type="ARBA" id="ARBA00022490"/>
    </source>
</evidence>
<gene>
    <name evidence="9" type="ORF">H4Q32_022560</name>
</gene>
<dbReference type="PROSITE" id="PS50250">
    <property type="entry name" value="PCI"/>
    <property type="match status" value="1"/>
</dbReference>
<comment type="caution">
    <text evidence="9">The sequence shown here is derived from an EMBL/GenBank/DDBJ whole genome shotgun (WGS) entry which is preliminary data.</text>
</comment>
<keyword evidence="7" id="KW-0539">Nucleus</keyword>
<dbReference type="PANTHER" id="PTHR10855">
    <property type="entry name" value="26S PROTEASOME NON-ATPASE REGULATORY SUBUNIT 12/COP9 SIGNALOSOME COMPLEX SUBUNIT 4"/>
    <property type="match status" value="1"/>
</dbReference>
<dbReference type="InterPro" id="IPR041406">
    <property type="entry name" value="CSN4_HTH"/>
</dbReference>
<dbReference type="InterPro" id="IPR036388">
    <property type="entry name" value="WH-like_DNA-bd_sf"/>
</dbReference>
<dbReference type="Pfam" id="PF18420">
    <property type="entry name" value="CSN4_RPN5_eIF3a"/>
    <property type="match status" value="1"/>
</dbReference>
<dbReference type="InterPro" id="IPR054559">
    <property type="entry name" value="PSMD12-CSN4-like_N"/>
</dbReference>
<proteinExistence type="inferred from homology"/>
<evidence type="ECO:0000256" key="3">
    <source>
        <dbReference type="ARBA" id="ARBA00010417"/>
    </source>
</evidence>
<protein>
    <recommendedName>
        <fullName evidence="4">COP9 signalosome complex subunit 4</fullName>
    </recommendedName>
</protein>
<feature type="domain" description="PCI" evidence="8">
    <location>
        <begin position="232"/>
        <end position="408"/>
    </location>
</feature>
<evidence type="ECO:0000259" key="8">
    <source>
        <dbReference type="PROSITE" id="PS50250"/>
    </source>
</evidence>
<sequence>MASGVRQELAQLMNSSGSHKDLAGKYRQILEKALQFTDAEQLEALKAFVEAMVNENVSLVISRQLLTDFCTHLPNLPDGTAKAVCHFTLEKIQPRVISFEEQVASIRQHLATIYEKEEDWRNAAQVLVGIPLETGQKQYNVDYKLDTYLKIARLYLEDDDPVQAEAYINRASLLQNESTNEQLQIHYKVCYARVLDYRRKFIEAAQRYNELSYKSIVHETERLEALKHALHCTILASADVKKCSTFQTPMQASANEIAYANILVQTLANQRKALDTPSVKRQQRSRMLATLFKDERCQQLAAYGILEKMYLDRIIRGNQLQEFAAMLMPHQKATTADGSSILDRAVIEHNLLSASKLYNNITFEELGALLEIPPAKAEKIASQMITEGRMNGFIDQIDGIVHFETREPLPTWDKQIQSLCFQVNNLLEKISQAAPEWTAQAIEAQMTQ</sequence>
<reference evidence="9 10" key="1">
    <citation type="submission" date="2022-01" db="EMBL/GenBank/DDBJ databases">
        <title>A high-quality chromosome-level genome assembly of rohu carp, Labeo rohita.</title>
        <authorList>
            <person name="Arick M.A. II"/>
            <person name="Hsu C.-Y."/>
            <person name="Magbanua Z."/>
            <person name="Pechanova O."/>
            <person name="Grover C."/>
            <person name="Miller E."/>
            <person name="Thrash A."/>
            <person name="Ezzel L."/>
            <person name="Alam S."/>
            <person name="Benzie J."/>
            <person name="Hamilton M."/>
            <person name="Karsi A."/>
            <person name="Lawrence M.L."/>
            <person name="Peterson D.G."/>
        </authorList>
    </citation>
    <scope>NUCLEOTIDE SEQUENCE [LARGE SCALE GENOMIC DNA]</scope>
    <source>
        <strain evidence="10">BAU-BD-2019</strain>
        <tissue evidence="9">Blood</tissue>
    </source>
</reference>
<dbReference type="InterPro" id="IPR040134">
    <property type="entry name" value="PSMD12/CSN4"/>
</dbReference>
<dbReference type="Gene3D" id="1.10.10.10">
    <property type="entry name" value="Winged helix-like DNA-binding domain superfamily/Winged helix DNA-binding domain"/>
    <property type="match status" value="1"/>
</dbReference>
<comment type="similarity">
    <text evidence="3">Belongs to the CSN4 family.</text>
</comment>
<dbReference type="SUPFAM" id="SSF46785">
    <property type="entry name" value="Winged helix' DNA-binding domain"/>
    <property type="match status" value="1"/>
</dbReference>
<dbReference type="PANTHER" id="PTHR10855:SF2">
    <property type="entry name" value="COP9 SIGNALOSOME COMPLEX SUBUNIT 4"/>
    <property type="match status" value="1"/>
</dbReference>
<evidence type="ECO:0000256" key="7">
    <source>
        <dbReference type="ARBA" id="ARBA00023242"/>
    </source>
</evidence>
<dbReference type="Pfam" id="PF22241">
    <property type="entry name" value="PSMD12-CSN4_N"/>
    <property type="match status" value="1"/>
</dbReference>
<evidence type="ECO:0000313" key="9">
    <source>
        <dbReference type="EMBL" id="KAI2659980.1"/>
    </source>
</evidence>
<evidence type="ECO:0000256" key="4">
    <source>
        <dbReference type="ARBA" id="ARBA00014881"/>
    </source>
</evidence>
<organism evidence="9 10">
    <name type="scientific">Labeo rohita</name>
    <name type="common">Indian major carp</name>
    <name type="synonym">Cyprinus rohita</name>
    <dbReference type="NCBI Taxonomy" id="84645"/>
    <lineage>
        <taxon>Eukaryota</taxon>
        <taxon>Metazoa</taxon>
        <taxon>Chordata</taxon>
        <taxon>Craniata</taxon>
        <taxon>Vertebrata</taxon>
        <taxon>Euteleostomi</taxon>
        <taxon>Actinopterygii</taxon>
        <taxon>Neopterygii</taxon>
        <taxon>Teleostei</taxon>
        <taxon>Ostariophysi</taxon>
        <taxon>Cypriniformes</taxon>
        <taxon>Cyprinidae</taxon>
        <taxon>Labeoninae</taxon>
        <taxon>Labeonini</taxon>
        <taxon>Labeo</taxon>
    </lineage>
</organism>
<name>A0ABQ8MAT4_LABRO</name>
<evidence type="ECO:0000256" key="1">
    <source>
        <dbReference type="ARBA" id="ARBA00004123"/>
    </source>
</evidence>
<keyword evidence="10" id="KW-1185">Reference proteome</keyword>